<proteinExistence type="predicted"/>
<reference evidence="1" key="1">
    <citation type="journal article" date="2020" name="bioRxiv">
        <title>Chromosome-level reference genome of the European wasp spider Argiope bruennichi: a resource for studies on range expansion and evolutionary adaptation.</title>
        <authorList>
            <person name="Sheffer M.M."/>
            <person name="Hoppe A."/>
            <person name="Krehenwinkel H."/>
            <person name="Uhl G."/>
            <person name="Kuss A.W."/>
            <person name="Jensen L."/>
            <person name="Jensen C."/>
            <person name="Gillespie R.G."/>
            <person name="Hoff K.J."/>
            <person name="Prost S."/>
        </authorList>
    </citation>
    <scope>NUCLEOTIDE SEQUENCE</scope>
</reference>
<name>A0A8T0EIB7_ARGBR</name>
<dbReference type="EMBL" id="JABXBU010002227">
    <property type="protein sequence ID" value="KAF8773224.1"/>
    <property type="molecule type" value="Genomic_DNA"/>
</dbReference>
<protein>
    <submittedName>
        <fullName evidence="1">Uncharacterized protein</fullName>
    </submittedName>
</protein>
<organism evidence="1 2">
    <name type="scientific">Argiope bruennichi</name>
    <name type="common">Wasp spider</name>
    <name type="synonym">Aranea bruennichi</name>
    <dbReference type="NCBI Taxonomy" id="94029"/>
    <lineage>
        <taxon>Eukaryota</taxon>
        <taxon>Metazoa</taxon>
        <taxon>Ecdysozoa</taxon>
        <taxon>Arthropoda</taxon>
        <taxon>Chelicerata</taxon>
        <taxon>Arachnida</taxon>
        <taxon>Araneae</taxon>
        <taxon>Araneomorphae</taxon>
        <taxon>Entelegynae</taxon>
        <taxon>Araneoidea</taxon>
        <taxon>Araneidae</taxon>
        <taxon>Argiope</taxon>
    </lineage>
</organism>
<evidence type="ECO:0000313" key="1">
    <source>
        <dbReference type="EMBL" id="KAF8773224.1"/>
    </source>
</evidence>
<dbReference type="AlphaFoldDB" id="A0A8T0EIB7"/>
<dbReference type="Proteomes" id="UP000807504">
    <property type="component" value="Unassembled WGS sequence"/>
</dbReference>
<comment type="caution">
    <text evidence="1">The sequence shown here is derived from an EMBL/GenBank/DDBJ whole genome shotgun (WGS) entry which is preliminary data.</text>
</comment>
<accession>A0A8T0EIB7</accession>
<reference evidence="1" key="2">
    <citation type="submission" date="2020-06" db="EMBL/GenBank/DDBJ databases">
        <authorList>
            <person name="Sheffer M."/>
        </authorList>
    </citation>
    <scope>NUCLEOTIDE SEQUENCE</scope>
</reference>
<gene>
    <name evidence="1" type="ORF">HNY73_015902</name>
</gene>
<sequence length="100" mass="11781">MSASCADDLPVTRPTSDNPIWFHEFYTQHDRWLQGLHVRERCPYCLGEMSYETLQKECEKLRRIISEMKRMLCSQQTSAEGECLSESGELEKRYVKSMQL</sequence>
<evidence type="ECO:0000313" key="2">
    <source>
        <dbReference type="Proteomes" id="UP000807504"/>
    </source>
</evidence>
<keyword evidence="2" id="KW-1185">Reference proteome</keyword>